<accession>A0A1I1EKQ2</accession>
<dbReference type="RefSeq" id="WP_091959134.1">
    <property type="nucleotide sequence ID" value="NZ_FOLH01000001.1"/>
</dbReference>
<dbReference type="InterPro" id="IPR036046">
    <property type="entry name" value="Acylphosphatase-like_dom_sf"/>
</dbReference>
<dbReference type="Pfam" id="PF00708">
    <property type="entry name" value="Acylphosphatase"/>
    <property type="match status" value="1"/>
</dbReference>
<dbReference type="InterPro" id="IPR001792">
    <property type="entry name" value="Acylphosphatase-like_dom"/>
</dbReference>
<evidence type="ECO:0000256" key="2">
    <source>
        <dbReference type="ARBA" id="ARBA00012150"/>
    </source>
</evidence>
<evidence type="ECO:0000256" key="3">
    <source>
        <dbReference type="ARBA" id="ARBA00015991"/>
    </source>
</evidence>
<comment type="similarity">
    <text evidence="1 6">Belongs to the acylphosphatase family.</text>
</comment>
<evidence type="ECO:0000256" key="1">
    <source>
        <dbReference type="ARBA" id="ARBA00005614"/>
    </source>
</evidence>
<protein>
    <recommendedName>
        <fullName evidence="3 5">acylphosphatase</fullName>
        <ecNumber evidence="2 5">3.6.1.7</ecNumber>
    </recommendedName>
</protein>
<dbReference type="GO" id="GO:0003998">
    <property type="term" value="F:acylphosphatase activity"/>
    <property type="evidence" value="ECO:0007669"/>
    <property type="project" value="UniProtKB-EC"/>
</dbReference>
<dbReference type="InterPro" id="IPR020456">
    <property type="entry name" value="Acylphosphatase"/>
</dbReference>
<name>A0A1I1EKQ2_9GAMM</name>
<proteinExistence type="inferred from homology"/>
<dbReference type="EMBL" id="FOLH01000001">
    <property type="protein sequence ID" value="SFB87724.1"/>
    <property type="molecule type" value="Genomic_DNA"/>
</dbReference>
<evidence type="ECO:0000259" key="7">
    <source>
        <dbReference type="PROSITE" id="PS51160"/>
    </source>
</evidence>
<dbReference type="Proteomes" id="UP000199058">
    <property type="component" value="Unassembled WGS sequence"/>
</dbReference>
<dbReference type="SUPFAM" id="SSF54975">
    <property type="entry name" value="Acylphosphatase/BLUF domain-like"/>
    <property type="match status" value="1"/>
</dbReference>
<dbReference type="PANTHER" id="PTHR47268">
    <property type="entry name" value="ACYLPHOSPHATASE"/>
    <property type="match status" value="1"/>
</dbReference>
<evidence type="ECO:0000313" key="8">
    <source>
        <dbReference type="EMBL" id="SFB87724.1"/>
    </source>
</evidence>
<gene>
    <name evidence="8" type="ORF">SAMN05660443_0674</name>
</gene>
<reference evidence="8 9" key="1">
    <citation type="submission" date="2016-10" db="EMBL/GenBank/DDBJ databases">
        <authorList>
            <person name="de Groot N.N."/>
        </authorList>
    </citation>
    <scope>NUCLEOTIDE SEQUENCE [LARGE SCALE GENOMIC DNA]</scope>
    <source>
        <strain evidence="8 9">DSM 18438</strain>
    </source>
</reference>
<dbReference type="Gene3D" id="3.30.70.100">
    <property type="match status" value="1"/>
</dbReference>
<evidence type="ECO:0000256" key="5">
    <source>
        <dbReference type="PROSITE-ProRule" id="PRU00520"/>
    </source>
</evidence>
<dbReference type="STRING" id="1122252.SAMN05660443_0674"/>
<feature type="active site" evidence="5">
    <location>
        <position position="20"/>
    </location>
</feature>
<keyword evidence="9" id="KW-1185">Reference proteome</keyword>
<dbReference type="OrthoDB" id="5295388at2"/>
<feature type="active site" evidence="5">
    <location>
        <position position="38"/>
    </location>
</feature>
<organism evidence="8 9">
    <name type="scientific">Marinospirillum celere</name>
    <dbReference type="NCBI Taxonomy" id="1122252"/>
    <lineage>
        <taxon>Bacteria</taxon>
        <taxon>Pseudomonadati</taxon>
        <taxon>Pseudomonadota</taxon>
        <taxon>Gammaproteobacteria</taxon>
        <taxon>Oceanospirillales</taxon>
        <taxon>Oceanospirillaceae</taxon>
        <taxon>Marinospirillum</taxon>
    </lineage>
</organism>
<dbReference type="AlphaFoldDB" id="A0A1I1EKQ2"/>
<dbReference type="PANTHER" id="PTHR47268:SF4">
    <property type="entry name" value="ACYLPHOSPHATASE"/>
    <property type="match status" value="1"/>
</dbReference>
<evidence type="ECO:0000256" key="4">
    <source>
        <dbReference type="ARBA" id="ARBA00047645"/>
    </source>
</evidence>
<evidence type="ECO:0000256" key="6">
    <source>
        <dbReference type="RuleBase" id="RU004168"/>
    </source>
</evidence>
<comment type="catalytic activity">
    <reaction evidence="4 5">
        <text>an acyl phosphate + H2O = a carboxylate + phosphate + H(+)</text>
        <dbReference type="Rhea" id="RHEA:14965"/>
        <dbReference type="ChEBI" id="CHEBI:15377"/>
        <dbReference type="ChEBI" id="CHEBI:15378"/>
        <dbReference type="ChEBI" id="CHEBI:29067"/>
        <dbReference type="ChEBI" id="CHEBI:43474"/>
        <dbReference type="ChEBI" id="CHEBI:59918"/>
        <dbReference type="EC" id="3.6.1.7"/>
    </reaction>
</comment>
<feature type="domain" description="Acylphosphatase-like" evidence="7">
    <location>
        <begin position="5"/>
        <end position="91"/>
    </location>
</feature>
<dbReference type="EC" id="3.6.1.7" evidence="2 5"/>
<evidence type="ECO:0000313" key="9">
    <source>
        <dbReference type="Proteomes" id="UP000199058"/>
    </source>
</evidence>
<sequence length="91" mass="9895">MQKNCRLFKVTGRVQGVWYRKSTQQQALQEGLTGWAVNLDDGGVEVCLCGSTQGVAKVAAWLHQGPKAARVDQVIELEVPNPCHVKGFTTG</sequence>
<keyword evidence="5" id="KW-0378">Hydrolase</keyword>
<dbReference type="PROSITE" id="PS51160">
    <property type="entry name" value="ACYLPHOSPHATASE_3"/>
    <property type="match status" value="1"/>
</dbReference>
<dbReference type="NCBIfam" id="NF011000">
    <property type="entry name" value="PRK14426.1"/>
    <property type="match status" value="1"/>
</dbReference>